<protein>
    <submittedName>
        <fullName evidence="8">ABC-type Mn2+/Zn2+ transport system, permease component</fullName>
    </submittedName>
</protein>
<dbReference type="PANTHER" id="PTHR30477">
    <property type="entry name" value="ABC-TRANSPORTER METAL-BINDING PROTEIN"/>
    <property type="match status" value="1"/>
</dbReference>
<organism evidence="8 9">
    <name type="scientific">Sphaerochaeta pleomorpha (strain ATCC BAA-1885 / DSM 22778 / Grapes)</name>
    <dbReference type="NCBI Taxonomy" id="158190"/>
    <lineage>
        <taxon>Bacteria</taxon>
        <taxon>Pseudomonadati</taxon>
        <taxon>Spirochaetota</taxon>
        <taxon>Spirochaetia</taxon>
        <taxon>Spirochaetales</taxon>
        <taxon>Sphaerochaetaceae</taxon>
        <taxon>Sphaerochaeta</taxon>
    </lineage>
</organism>
<dbReference type="RefSeq" id="WP_014270650.1">
    <property type="nucleotide sequence ID" value="NC_016633.1"/>
</dbReference>
<dbReference type="STRING" id="158190.SpiGrapes_2020"/>
<dbReference type="AlphaFoldDB" id="G8QQG2"/>
<feature type="transmembrane region" description="Helical" evidence="7">
    <location>
        <begin position="171"/>
        <end position="191"/>
    </location>
</feature>
<evidence type="ECO:0000256" key="6">
    <source>
        <dbReference type="RuleBase" id="RU003943"/>
    </source>
</evidence>
<feature type="transmembrane region" description="Helical" evidence="7">
    <location>
        <begin position="132"/>
        <end position="151"/>
    </location>
</feature>
<evidence type="ECO:0000313" key="8">
    <source>
        <dbReference type="EMBL" id="AEV29807.1"/>
    </source>
</evidence>
<dbReference type="OrthoDB" id="368606at2"/>
<evidence type="ECO:0000313" key="9">
    <source>
        <dbReference type="Proteomes" id="UP000005632"/>
    </source>
</evidence>
<evidence type="ECO:0000256" key="5">
    <source>
        <dbReference type="ARBA" id="ARBA00023136"/>
    </source>
</evidence>
<dbReference type="GO" id="GO:0043190">
    <property type="term" value="C:ATP-binding cassette (ABC) transporter complex"/>
    <property type="evidence" value="ECO:0007669"/>
    <property type="project" value="InterPro"/>
</dbReference>
<dbReference type="EMBL" id="CP003155">
    <property type="protein sequence ID" value="AEV29807.1"/>
    <property type="molecule type" value="Genomic_DNA"/>
</dbReference>
<evidence type="ECO:0000256" key="2">
    <source>
        <dbReference type="ARBA" id="ARBA00008034"/>
    </source>
</evidence>
<dbReference type="InterPro" id="IPR001626">
    <property type="entry name" value="ABC_TroCD"/>
</dbReference>
<dbReference type="HOGENOM" id="CLU_028808_3_2_12"/>
<dbReference type="GO" id="GO:0055085">
    <property type="term" value="P:transmembrane transport"/>
    <property type="evidence" value="ECO:0007669"/>
    <property type="project" value="InterPro"/>
</dbReference>
<keyword evidence="3 6" id="KW-0812">Transmembrane</keyword>
<evidence type="ECO:0000256" key="7">
    <source>
        <dbReference type="SAM" id="Phobius"/>
    </source>
</evidence>
<feature type="transmembrane region" description="Helical" evidence="7">
    <location>
        <begin position="50"/>
        <end position="78"/>
    </location>
</feature>
<keyword evidence="6" id="KW-0813">Transport</keyword>
<dbReference type="PANTHER" id="PTHR30477:SF21">
    <property type="entry name" value="ABC-3 PROTEIN"/>
    <property type="match status" value="1"/>
</dbReference>
<keyword evidence="5 7" id="KW-0472">Membrane</keyword>
<evidence type="ECO:0000256" key="3">
    <source>
        <dbReference type="ARBA" id="ARBA00022692"/>
    </source>
</evidence>
<keyword evidence="9" id="KW-1185">Reference proteome</keyword>
<dbReference type="Gene3D" id="1.10.3470.10">
    <property type="entry name" value="ABC transporter involved in vitamin B12 uptake, BtuC"/>
    <property type="match status" value="1"/>
</dbReference>
<evidence type="ECO:0000256" key="4">
    <source>
        <dbReference type="ARBA" id="ARBA00022989"/>
    </source>
</evidence>
<dbReference type="KEGG" id="sgp:SpiGrapes_2020"/>
<keyword evidence="4 7" id="KW-1133">Transmembrane helix</keyword>
<evidence type="ECO:0000256" key="1">
    <source>
        <dbReference type="ARBA" id="ARBA00004141"/>
    </source>
</evidence>
<feature type="transmembrane region" description="Helical" evidence="7">
    <location>
        <begin position="245"/>
        <end position="262"/>
    </location>
</feature>
<sequence>MTDFLFLLTLPPVAKGLAAMAIAGLCFPAAGVMVLRLDLIPMRYMLMHGVILGGAIALAFSLPLLPITILINVLLVFAMLKMAGDTSKGFGVSSAAAMVFTMAIASLVMQVFDVPAKDTLQLLWGSPFALNKIDLLLLFCTALTLILYICIKFKTISAMFFDQEIAQSLGIHVKFHYTVMVMLISLVIALAMKLLGALLIDALLVLPVLIAAIRSQSLKQLYVLSCLTGLFVSIIGFLAAVATDLPPSGSIALLSALLFLIVSKTKTRKHL</sequence>
<comment type="similarity">
    <text evidence="2 6">Belongs to the ABC-3 integral membrane protein family.</text>
</comment>
<proteinExistence type="inferred from homology"/>
<gene>
    <name evidence="8" type="ordered locus">SpiGrapes_2020</name>
</gene>
<accession>G8QQG2</accession>
<dbReference type="Pfam" id="PF00950">
    <property type="entry name" value="ABC-3"/>
    <property type="match status" value="1"/>
</dbReference>
<dbReference type="InterPro" id="IPR037294">
    <property type="entry name" value="ABC_BtuC-like"/>
</dbReference>
<dbReference type="SUPFAM" id="SSF81345">
    <property type="entry name" value="ABC transporter involved in vitamin B12 uptake, BtuC"/>
    <property type="match status" value="1"/>
</dbReference>
<reference evidence="8 9" key="1">
    <citation type="submission" date="2011-11" db="EMBL/GenBank/DDBJ databases">
        <title>Complete sequence of Spirochaeta sp. grapes.</title>
        <authorList>
            <consortium name="US DOE Joint Genome Institute"/>
            <person name="Lucas S."/>
            <person name="Han J."/>
            <person name="Lapidus A."/>
            <person name="Cheng J.-F."/>
            <person name="Goodwin L."/>
            <person name="Pitluck S."/>
            <person name="Peters L."/>
            <person name="Ovchinnikova G."/>
            <person name="Munk A.C."/>
            <person name="Detter J.C."/>
            <person name="Han C."/>
            <person name="Tapia R."/>
            <person name="Land M."/>
            <person name="Hauser L."/>
            <person name="Kyrpides N."/>
            <person name="Ivanova N."/>
            <person name="Pagani I."/>
            <person name="Ritalahtilisa K."/>
            <person name="Loeffler F."/>
            <person name="Woyke T."/>
        </authorList>
    </citation>
    <scope>NUCLEOTIDE SEQUENCE [LARGE SCALE GENOMIC DNA]</scope>
    <source>
        <strain evidence="9">ATCC BAA-1885 / DSM 22778 / Grapes</strain>
    </source>
</reference>
<feature type="transmembrane region" description="Helical" evidence="7">
    <location>
        <begin position="90"/>
        <end position="112"/>
    </location>
</feature>
<feature type="transmembrane region" description="Helical" evidence="7">
    <location>
        <begin position="197"/>
        <end position="214"/>
    </location>
</feature>
<comment type="subcellular location">
    <subcellularLocation>
        <location evidence="6">Cell membrane</location>
        <topology evidence="6">Multi-pass membrane protein</topology>
    </subcellularLocation>
    <subcellularLocation>
        <location evidence="1">Membrane</location>
        <topology evidence="1">Multi-pass membrane protein</topology>
    </subcellularLocation>
</comment>
<name>G8QQG2_SPHPG</name>
<dbReference type="eggNOG" id="COG1108">
    <property type="taxonomic scope" value="Bacteria"/>
</dbReference>
<feature type="transmembrane region" description="Helical" evidence="7">
    <location>
        <begin position="221"/>
        <end position="239"/>
    </location>
</feature>
<dbReference type="Proteomes" id="UP000005632">
    <property type="component" value="Chromosome"/>
</dbReference>